<dbReference type="EC" id="7.1.1.9" evidence="3"/>
<dbReference type="CDD" id="cd01665">
    <property type="entry name" value="Cyt_c_Oxidase_III"/>
    <property type="match status" value="1"/>
</dbReference>
<dbReference type="InterPro" id="IPR013833">
    <property type="entry name" value="Cyt_c_oxidase_su3_a-hlx"/>
</dbReference>
<feature type="transmembrane region" description="Helical" evidence="11">
    <location>
        <begin position="12"/>
        <end position="34"/>
    </location>
</feature>
<dbReference type="GO" id="GO:0019646">
    <property type="term" value="P:aerobic electron transport chain"/>
    <property type="evidence" value="ECO:0007669"/>
    <property type="project" value="InterPro"/>
</dbReference>
<sequence length="293" mass="32857">MATDKYYVPESSPWPLVASVGLFMTAFGGAHFIQQATDPDTFSGSWGRPLFFFGLAWLWLTIALWWRDTIKESRGGLHSHQLGISYRQGMLWFIFSEVMFFGAFFGALFYTRWLIVPWLGGAGSNAMTHELLWPDFQAMWPLVKTPGGTTTQAMGAWGLPAINTAILLTSSITLTIAHHALLAGKRGKLIGFQAITVLLGAIFLGLQVEEYIHAYTEMGLTLDAGIYGSLFFLLTGFHGAHVTIGTIFLLITLIRVIKGHFDAENNFAWEAGAWYWHFVDVVWLFLFVVVYWL</sequence>
<proteinExistence type="inferred from homology"/>
<feature type="transmembrane region" description="Helical" evidence="11">
    <location>
        <begin position="157"/>
        <end position="177"/>
    </location>
</feature>
<feature type="domain" description="Heme-copper oxidase subunit III family profile" evidence="12">
    <location>
        <begin position="2"/>
        <end position="293"/>
    </location>
</feature>
<evidence type="ECO:0000256" key="2">
    <source>
        <dbReference type="ARBA" id="ARBA00010581"/>
    </source>
</evidence>
<comment type="similarity">
    <text evidence="2 10">Belongs to the cytochrome c oxidase subunit 3 family.</text>
</comment>
<evidence type="ECO:0000256" key="8">
    <source>
        <dbReference type="ARBA" id="ARBA00031400"/>
    </source>
</evidence>
<evidence type="ECO:0000256" key="9">
    <source>
        <dbReference type="ARBA" id="ARBA00031625"/>
    </source>
</evidence>
<keyword evidence="4 10" id="KW-0812">Transmembrane</keyword>
<feature type="transmembrane region" description="Helical" evidence="11">
    <location>
        <begin position="274"/>
        <end position="292"/>
    </location>
</feature>
<comment type="subcellular location">
    <subcellularLocation>
        <location evidence="10">Cell membrane</location>
        <topology evidence="10">Multi-pass membrane protein</topology>
    </subcellularLocation>
    <subcellularLocation>
        <location evidence="1">Membrane</location>
        <topology evidence="1">Multi-pass membrane protein</topology>
    </subcellularLocation>
</comment>
<dbReference type="EMBL" id="JAJVKT010000010">
    <property type="protein sequence ID" value="MCE7508967.1"/>
    <property type="molecule type" value="Genomic_DNA"/>
</dbReference>
<dbReference type="InterPro" id="IPR024791">
    <property type="entry name" value="Cyt_c/ubiquinol_Oxase_su3"/>
</dbReference>
<keyword evidence="14" id="KW-1185">Reference proteome</keyword>
<feature type="transmembrane region" description="Helical" evidence="11">
    <location>
        <begin position="46"/>
        <end position="66"/>
    </location>
</feature>
<comment type="caution">
    <text evidence="13">The sequence shown here is derived from an EMBL/GenBank/DDBJ whole genome shotgun (WGS) entry which is preliminary data.</text>
</comment>
<dbReference type="Pfam" id="PF00510">
    <property type="entry name" value="COX3"/>
    <property type="match status" value="1"/>
</dbReference>
<dbReference type="FunFam" id="1.20.120.80:FF:000003">
    <property type="entry name" value="Cytochrome c oxidase subunit 3"/>
    <property type="match status" value="1"/>
</dbReference>
<evidence type="ECO:0000256" key="3">
    <source>
        <dbReference type="ARBA" id="ARBA00012949"/>
    </source>
</evidence>
<evidence type="ECO:0000313" key="14">
    <source>
        <dbReference type="Proteomes" id="UP001107961"/>
    </source>
</evidence>
<evidence type="ECO:0000256" key="11">
    <source>
        <dbReference type="SAM" id="Phobius"/>
    </source>
</evidence>
<keyword evidence="5" id="KW-1278">Translocase</keyword>
<dbReference type="PANTHER" id="PTHR11403:SF7">
    <property type="entry name" value="CYTOCHROME C OXIDASE SUBUNIT 3"/>
    <property type="match status" value="1"/>
</dbReference>
<reference evidence="13" key="1">
    <citation type="submission" date="2022-01" db="EMBL/GenBank/DDBJ databases">
        <authorList>
            <person name="Karlyshev A.V."/>
            <person name="Jaspars M."/>
        </authorList>
    </citation>
    <scope>NUCLEOTIDE SEQUENCE</scope>
    <source>
        <strain evidence="13">AGSA3-2</strain>
    </source>
</reference>
<dbReference type="GO" id="GO:0004129">
    <property type="term" value="F:cytochrome-c oxidase activity"/>
    <property type="evidence" value="ECO:0007669"/>
    <property type="project" value="UniProtKB-EC"/>
</dbReference>
<dbReference type="SUPFAM" id="SSF81452">
    <property type="entry name" value="Cytochrome c oxidase subunit III-like"/>
    <property type="match status" value="1"/>
</dbReference>
<dbReference type="PROSITE" id="PS50253">
    <property type="entry name" value="COX3"/>
    <property type="match status" value="1"/>
</dbReference>
<protein>
    <recommendedName>
        <fullName evidence="3">cytochrome-c oxidase</fullName>
        <ecNumber evidence="3">7.1.1.9</ecNumber>
    </recommendedName>
    <alternativeName>
        <fullName evidence="8">Cytochrome aa3 subunit 3</fullName>
    </alternativeName>
    <alternativeName>
        <fullName evidence="9">Cytochrome c oxidase polypeptide III</fullName>
    </alternativeName>
</protein>
<dbReference type="RefSeq" id="WP_080530580.1">
    <property type="nucleotide sequence ID" value="NZ_CP012331.1"/>
</dbReference>
<dbReference type="Proteomes" id="UP001107961">
    <property type="component" value="Unassembled WGS sequence"/>
</dbReference>
<dbReference type="InterPro" id="IPR035973">
    <property type="entry name" value="Cyt_c_oxidase_su3-like_sf"/>
</dbReference>
<dbReference type="Gene3D" id="1.10.287.70">
    <property type="match status" value="1"/>
</dbReference>
<feature type="transmembrane region" description="Helical" evidence="11">
    <location>
        <begin position="90"/>
        <end position="110"/>
    </location>
</feature>
<dbReference type="Gene3D" id="1.20.120.80">
    <property type="entry name" value="Cytochrome c oxidase, subunit III, four-helix bundle"/>
    <property type="match status" value="1"/>
</dbReference>
<name>A0A9Q3ZHJ4_9GAMM</name>
<keyword evidence="6 11" id="KW-1133">Transmembrane helix</keyword>
<feature type="transmembrane region" description="Helical" evidence="11">
    <location>
        <begin position="189"/>
        <end position="206"/>
    </location>
</feature>
<organism evidence="13 14">
    <name type="scientific">Alloalcanivorax xenomutans</name>
    <dbReference type="NCBI Taxonomy" id="1094342"/>
    <lineage>
        <taxon>Bacteria</taxon>
        <taxon>Pseudomonadati</taxon>
        <taxon>Pseudomonadota</taxon>
        <taxon>Gammaproteobacteria</taxon>
        <taxon>Oceanospirillales</taxon>
        <taxon>Alcanivoracaceae</taxon>
        <taxon>Alloalcanivorax</taxon>
    </lineage>
</organism>
<keyword evidence="7 11" id="KW-0472">Membrane</keyword>
<evidence type="ECO:0000256" key="6">
    <source>
        <dbReference type="ARBA" id="ARBA00022989"/>
    </source>
</evidence>
<evidence type="ECO:0000259" key="12">
    <source>
        <dbReference type="PROSITE" id="PS50253"/>
    </source>
</evidence>
<feature type="transmembrane region" description="Helical" evidence="11">
    <location>
        <begin position="226"/>
        <end position="253"/>
    </location>
</feature>
<evidence type="ECO:0000256" key="10">
    <source>
        <dbReference type="RuleBase" id="RU003376"/>
    </source>
</evidence>
<accession>A0A9Q3ZHJ4</accession>
<dbReference type="InterPro" id="IPR000298">
    <property type="entry name" value="Cyt_c_oxidase-like_su3"/>
</dbReference>
<dbReference type="PANTHER" id="PTHR11403">
    <property type="entry name" value="CYTOCHROME C OXIDASE SUBUNIT III"/>
    <property type="match status" value="1"/>
</dbReference>
<dbReference type="InterPro" id="IPR033945">
    <property type="entry name" value="Cyt_c_oxase_su3_dom"/>
</dbReference>
<dbReference type="GO" id="GO:0005886">
    <property type="term" value="C:plasma membrane"/>
    <property type="evidence" value="ECO:0007669"/>
    <property type="project" value="UniProtKB-SubCell"/>
</dbReference>
<dbReference type="KEGG" id="axe:P40_05385"/>
<evidence type="ECO:0000256" key="5">
    <source>
        <dbReference type="ARBA" id="ARBA00022967"/>
    </source>
</evidence>
<evidence type="ECO:0000313" key="13">
    <source>
        <dbReference type="EMBL" id="MCE7508967.1"/>
    </source>
</evidence>
<evidence type="ECO:0000256" key="7">
    <source>
        <dbReference type="ARBA" id="ARBA00023136"/>
    </source>
</evidence>
<evidence type="ECO:0000256" key="1">
    <source>
        <dbReference type="ARBA" id="ARBA00004141"/>
    </source>
</evidence>
<evidence type="ECO:0000256" key="4">
    <source>
        <dbReference type="ARBA" id="ARBA00022692"/>
    </source>
</evidence>
<dbReference type="AlphaFoldDB" id="A0A9Q3ZHJ4"/>
<gene>
    <name evidence="13" type="ORF">LZG35_09990</name>
</gene>